<evidence type="ECO:0000313" key="2">
    <source>
        <dbReference type="Proteomes" id="UP001164250"/>
    </source>
</evidence>
<dbReference type="Proteomes" id="UP001164250">
    <property type="component" value="Chromosome 5"/>
</dbReference>
<gene>
    <name evidence="1" type="ORF">Patl1_27470</name>
</gene>
<proteinExistence type="predicted"/>
<organism evidence="1 2">
    <name type="scientific">Pistacia atlantica</name>
    <dbReference type="NCBI Taxonomy" id="434234"/>
    <lineage>
        <taxon>Eukaryota</taxon>
        <taxon>Viridiplantae</taxon>
        <taxon>Streptophyta</taxon>
        <taxon>Embryophyta</taxon>
        <taxon>Tracheophyta</taxon>
        <taxon>Spermatophyta</taxon>
        <taxon>Magnoliopsida</taxon>
        <taxon>eudicotyledons</taxon>
        <taxon>Gunneridae</taxon>
        <taxon>Pentapetalae</taxon>
        <taxon>rosids</taxon>
        <taxon>malvids</taxon>
        <taxon>Sapindales</taxon>
        <taxon>Anacardiaceae</taxon>
        <taxon>Pistacia</taxon>
    </lineage>
</organism>
<evidence type="ECO:0000313" key="1">
    <source>
        <dbReference type="EMBL" id="KAJ0096285.1"/>
    </source>
</evidence>
<dbReference type="EMBL" id="CM047901">
    <property type="protein sequence ID" value="KAJ0096285.1"/>
    <property type="molecule type" value="Genomic_DNA"/>
</dbReference>
<comment type="caution">
    <text evidence="1">The sequence shown here is derived from an EMBL/GenBank/DDBJ whole genome shotgun (WGS) entry which is preliminary data.</text>
</comment>
<name>A0ACC1BBD6_9ROSI</name>
<accession>A0ACC1BBD6</accession>
<keyword evidence="2" id="KW-1185">Reference proteome</keyword>
<sequence>MSLTWTSLAVVFILLFFLQSLKRARSKRSKRLPPGPRGFPILGSLHLIGKFPPRDFYQLAQKYGSIMFLRLGLIPTVVVSSPHAAEQFLKTHDLNFASRPPVDTLKHMAYGQRNLAFSPYGSYWRTMRKICMLELLSRNKISSSQGMRKEELDLLIERIKEAAGAGVAVDLNAKVTSLSADLTCRMVFGKKYADVDFDERGFNTVFQEAVKLAAISNLNDYIPQIASLDLQGLTKRAKAVAKVFDDFFEKIIDEHVQSKDENRTKDFVDVMLNFMGSQETEHKIEREHVKAILLVKATSGGTYARMRMQ</sequence>
<protein>
    <submittedName>
        <fullName evidence="1">Uncharacterized protein</fullName>
    </submittedName>
</protein>
<reference evidence="2" key="1">
    <citation type="journal article" date="2023" name="G3 (Bethesda)">
        <title>Genome assembly and association tests identify interacting loci associated with vigor, precocity, and sex in interspecific pistachio rootstocks.</title>
        <authorList>
            <person name="Palmer W."/>
            <person name="Jacygrad E."/>
            <person name="Sagayaradj S."/>
            <person name="Cavanaugh K."/>
            <person name="Han R."/>
            <person name="Bertier L."/>
            <person name="Beede B."/>
            <person name="Kafkas S."/>
            <person name="Golino D."/>
            <person name="Preece J."/>
            <person name="Michelmore R."/>
        </authorList>
    </citation>
    <scope>NUCLEOTIDE SEQUENCE [LARGE SCALE GENOMIC DNA]</scope>
</reference>